<organism evidence="7 8">
    <name type="scientific">Ephemerocybe angulata</name>
    <dbReference type="NCBI Taxonomy" id="980116"/>
    <lineage>
        <taxon>Eukaryota</taxon>
        <taxon>Fungi</taxon>
        <taxon>Dikarya</taxon>
        <taxon>Basidiomycota</taxon>
        <taxon>Agaricomycotina</taxon>
        <taxon>Agaricomycetes</taxon>
        <taxon>Agaricomycetidae</taxon>
        <taxon>Agaricales</taxon>
        <taxon>Agaricineae</taxon>
        <taxon>Psathyrellaceae</taxon>
        <taxon>Ephemerocybe</taxon>
    </lineage>
</organism>
<dbReference type="GO" id="GO:0046872">
    <property type="term" value="F:metal ion binding"/>
    <property type="evidence" value="ECO:0007669"/>
    <property type="project" value="UniProtKB-KW"/>
</dbReference>
<dbReference type="GO" id="GO:0051213">
    <property type="term" value="F:dioxygenase activity"/>
    <property type="evidence" value="ECO:0007669"/>
    <property type="project" value="UniProtKB-KW"/>
</dbReference>
<protein>
    <recommendedName>
        <fullName evidence="6">2OGFeDO JBP1/TET oxygenase domain-containing protein</fullName>
    </recommendedName>
</protein>
<reference evidence="7 8" key="1">
    <citation type="journal article" date="2020" name="ISME J.">
        <title>Uncovering the hidden diversity of litter-decomposition mechanisms in mushroom-forming fungi.</title>
        <authorList>
            <person name="Floudas D."/>
            <person name="Bentzer J."/>
            <person name="Ahren D."/>
            <person name="Johansson T."/>
            <person name="Persson P."/>
            <person name="Tunlid A."/>
        </authorList>
    </citation>
    <scope>NUCLEOTIDE SEQUENCE [LARGE SCALE GENOMIC DNA]</scope>
    <source>
        <strain evidence="7 8">CBS 175.51</strain>
    </source>
</reference>
<keyword evidence="3" id="KW-0223">Dioxygenase</keyword>
<dbReference type="Pfam" id="PF12851">
    <property type="entry name" value="Tet_JBP"/>
    <property type="match status" value="1"/>
</dbReference>
<comment type="caution">
    <text evidence="7">The sequence shown here is derived from an EMBL/GenBank/DDBJ whole genome shotgun (WGS) entry which is preliminary data.</text>
</comment>
<evidence type="ECO:0000256" key="2">
    <source>
        <dbReference type="ARBA" id="ARBA00022723"/>
    </source>
</evidence>
<keyword evidence="5" id="KW-0408">Iron</keyword>
<gene>
    <name evidence="7" type="ORF">D9611_005880</name>
</gene>
<evidence type="ECO:0000256" key="3">
    <source>
        <dbReference type="ARBA" id="ARBA00022964"/>
    </source>
</evidence>
<evidence type="ECO:0000256" key="1">
    <source>
        <dbReference type="ARBA" id="ARBA00001954"/>
    </source>
</evidence>
<dbReference type="Proteomes" id="UP000541558">
    <property type="component" value="Unassembled WGS sequence"/>
</dbReference>
<evidence type="ECO:0000256" key="5">
    <source>
        <dbReference type="ARBA" id="ARBA00023004"/>
    </source>
</evidence>
<dbReference type="EMBL" id="JAACJK010000002">
    <property type="protein sequence ID" value="KAF5340980.1"/>
    <property type="molecule type" value="Genomic_DNA"/>
</dbReference>
<evidence type="ECO:0000259" key="6">
    <source>
        <dbReference type="Pfam" id="PF12851"/>
    </source>
</evidence>
<dbReference type="AlphaFoldDB" id="A0A8H5CFS7"/>
<proteinExistence type="predicted"/>
<comment type="cofactor">
    <cofactor evidence="1">
        <name>Fe(2+)</name>
        <dbReference type="ChEBI" id="CHEBI:29033"/>
    </cofactor>
</comment>
<feature type="domain" description="2OGFeDO JBP1/TET oxygenase" evidence="6">
    <location>
        <begin position="219"/>
        <end position="358"/>
    </location>
</feature>
<keyword evidence="8" id="KW-1185">Reference proteome</keyword>
<dbReference type="OrthoDB" id="3200752at2759"/>
<evidence type="ECO:0000256" key="4">
    <source>
        <dbReference type="ARBA" id="ARBA00023002"/>
    </source>
</evidence>
<sequence>MPAPVPPTLPGGLDRCRLYAEYAGGLMAELTGKGPRVDGGSAPSIPLEIKSELESMARRVHETWQTRVRLPYSLDDVRAALEKTGLGETRNEHLRKSFGSSFGRMEDGGYGLVDSPAVYIDRDDNVIAWYLPGVFTRRRSEIIYEAMLQSVNIPGLFRKPRPRDNWRDHCEHFAVPERCEILPTNTDISICWYNRGFGPHNSLPAPSANLKHSNSGGLLFLERLEDTNALMGALLFLVHPDLYNQQMAVLLELKGGHAKTGDRELMKRAFTVWSTPFTGFSVIANRETVFHRDNKGGQVLFDLVASFGRYRHGRFEVPLLGARFAYDPGTAFVLPGYLLEHGASKTDGERICIASFFKPAVGYGALPNQYKEVPPPTLDHLRTIHGLSTPRSMDGEGIWN</sequence>
<name>A0A8H5CFS7_9AGAR</name>
<evidence type="ECO:0000313" key="7">
    <source>
        <dbReference type="EMBL" id="KAF5340980.1"/>
    </source>
</evidence>
<keyword evidence="2" id="KW-0479">Metal-binding</keyword>
<keyword evidence="4" id="KW-0560">Oxidoreductase</keyword>
<accession>A0A8H5CFS7</accession>
<dbReference type="InterPro" id="IPR024779">
    <property type="entry name" value="2OGFeDO_JBP1/TET_oxygenase_dom"/>
</dbReference>
<evidence type="ECO:0000313" key="8">
    <source>
        <dbReference type="Proteomes" id="UP000541558"/>
    </source>
</evidence>
<dbReference type="Gene3D" id="3.60.130.30">
    <property type="match status" value="1"/>
</dbReference>